<name>A0ABS5BPY9_9BACT</name>
<evidence type="ECO:0000256" key="1">
    <source>
        <dbReference type="SAM" id="SignalP"/>
    </source>
</evidence>
<organism evidence="2 3">
    <name type="scientific">Gemmata palustris</name>
    <dbReference type="NCBI Taxonomy" id="2822762"/>
    <lineage>
        <taxon>Bacteria</taxon>
        <taxon>Pseudomonadati</taxon>
        <taxon>Planctomycetota</taxon>
        <taxon>Planctomycetia</taxon>
        <taxon>Gemmatales</taxon>
        <taxon>Gemmataceae</taxon>
        <taxon>Gemmata</taxon>
    </lineage>
</organism>
<dbReference type="PROSITE" id="PS51257">
    <property type="entry name" value="PROKAR_LIPOPROTEIN"/>
    <property type="match status" value="1"/>
</dbReference>
<keyword evidence="3" id="KW-1185">Reference proteome</keyword>
<evidence type="ECO:0000313" key="2">
    <source>
        <dbReference type="EMBL" id="MBP3955771.1"/>
    </source>
</evidence>
<dbReference type="RefSeq" id="WP_210653831.1">
    <property type="nucleotide sequence ID" value="NZ_JAGKQQ010000001.1"/>
</dbReference>
<protein>
    <recommendedName>
        <fullName evidence="4">Gluconolactonase</fullName>
    </recommendedName>
</protein>
<dbReference type="EMBL" id="JAGKQQ010000001">
    <property type="protein sequence ID" value="MBP3955771.1"/>
    <property type="molecule type" value="Genomic_DNA"/>
</dbReference>
<accession>A0ABS5BPY9</accession>
<dbReference type="Proteomes" id="UP000676565">
    <property type="component" value="Unassembled WGS sequence"/>
</dbReference>
<feature type="chain" id="PRO_5047015798" description="Gluconolactonase" evidence="1">
    <location>
        <begin position="26"/>
        <end position="86"/>
    </location>
</feature>
<evidence type="ECO:0000313" key="3">
    <source>
        <dbReference type="Proteomes" id="UP000676565"/>
    </source>
</evidence>
<reference evidence="2 3" key="1">
    <citation type="submission" date="2021-04" db="EMBL/GenBank/DDBJ databases">
        <authorList>
            <person name="Ivanova A."/>
        </authorList>
    </citation>
    <scope>NUCLEOTIDE SEQUENCE [LARGE SCALE GENOMIC DNA]</scope>
    <source>
        <strain evidence="2 3">G18</strain>
    </source>
</reference>
<keyword evidence="1" id="KW-0732">Signal</keyword>
<comment type="caution">
    <text evidence="2">The sequence shown here is derived from an EMBL/GenBank/DDBJ whole genome shotgun (WGS) entry which is preliminary data.</text>
</comment>
<sequence>MRRNVLVASLTACGLVTACSAPVFATQSTPVRAAVFVDRADATRPMDGEVWFWNGTVDRLTIPLGPTRLDPRPGGPCGMIGARSYD</sequence>
<evidence type="ECO:0008006" key="4">
    <source>
        <dbReference type="Google" id="ProtNLM"/>
    </source>
</evidence>
<gene>
    <name evidence="2" type="ORF">J8F10_10800</name>
</gene>
<proteinExistence type="predicted"/>
<feature type="signal peptide" evidence="1">
    <location>
        <begin position="1"/>
        <end position="25"/>
    </location>
</feature>